<dbReference type="InterPro" id="IPR029044">
    <property type="entry name" value="Nucleotide-diphossugar_trans"/>
</dbReference>
<name>A0ABU3U2L7_9FLAO</name>
<proteinExistence type="predicted"/>
<protein>
    <submittedName>
        <fullName evidence="1">Glycosyltransferase</fullName>
    </submittedName>
</protein>
<dbReference type="SUPFAM" id="SSF53448">
    <property type="entry name" value="Nucleotide-diphospho-sugar transferases"/>
    <property type="match status" value="1"/>
</dbReference>
<sequence length="329" mass="38851">MNAVFTVSTPNYLGFSISLFNSLRKHNIETDFYIVLFRPTTNEFESHIPKEIKILYIDELGLDEVVNNLVKRFPINKMCMAFKPVAAKMILKLNPEIQKLVFLDSDILIFNSLKNIWYDLNSSNILLTPHLLTPLANDKENIELRMLSRAGVFNTGFFAVKKSNETIKFLDWWFEKLIAFGLLGDQVWLNFAPTFFNVKVSQHKGNNVAFYNLPNRKITFNKIDNKYLVDKEYDLVFFHYIKHNPFNNQNKISSARLIQKQLTFENHPELIPIFNDYKESLLSANFSFYKNLKFSQQEQSFFVRKYVNFKHQFIRICYKLIFDIVSLKK</sequence>
<gene>
    <name evidence="1" type="ORF">RXV94_00645</name>
</gene>
<dbReference type="EMBL" id="JAWHTF010000001">
    <property type="protein sequence ID" value="MDU8884647.1"/>
    <property type="molecule type" value="Genomic_DNA"/>
</dbReference>
<organism evidence="1 2">
    <name type="scientific">Gilvirhabdus luticola</name>
    <dbReference type="NCBI Taxonomy" id="3079858"/>
    <lineage>
        <taxon>Bacteria</taxon>
        <taxon>Pseudomonadati</taxon>
        <taxon>Bacteroidota</taxon>
        <taxon>Flavobacteriia</taxon>
        <taxon>Flavobacteriales</taxon>
        <taxon>Flavobacteriaceae</taxon>
        <taxon>Gilvirhabdus</taxon>
    </lineage>
</organism>
<keyword evidence="2" id="KW-1185">Reference proteome</keyword>
<dbReference type="Proteomes" id="UP001268651">
    <property type="component" value="Unassembled WGS sequence"/>
</dbReference>
<accession>A0ABU3U2L7</accession>
<dbReference type="Gene3D" id="3.90.550.10">
    <property type="entry name" value="Spore Coat Polysaccharide Biosynthesis Protein SpsA, Chain A"/>
    <property type="match status" value="1"/>
</dbReference>
<evidence type="ECO:0000313" key="2">
    <source>
        <dbReference type="Proteomes" id="UP001268651"/>
    </source>
</evidence>
<reference evidence="1 2" key="1">
    <citation type="submission" date="2023-10" db="EMBL/GenBank/DDBJ databases">
        <title>Marimonas sp. nov. isolated from tidal mud flat.</title>
        <authorList>
            <person name="Jaincy N.J."/>
            <person name="Srinivasan S."/>
            <person name="Lee S.-S."/>
        </authorList>
    </citation>
    <scope>NUCLEOTIDE SEQUENCE [LARGE SCALE GENOMIC DNA]</scope>
    <source>
        <strain evidence="1 2">MJ-SS3</strain>
    </source>
</reference>
<dbReference type="RefSeq" id="WP_316660382.1">
    <property type="nucleotide sequence ID" value="NZ_JAWHTF010000001.1"/>
</dbReference>
<evidence type="ECO:0000313" key="1">
    <source>
        <dbReference type="EMBL" id="MDU8884647.1"/>
    </source>
</evidence>
<comment type="caution">
    <text evidence="1">The sequence shown here is derived from an EMBL/GenBank/DDBJ whole genome shotgun (WGS) entry which is preliminary data.</text>
</comment>
<dbReference type="Pfam" id="PF01501">
    <property type="entry name" value="Glyco_transf_8"/>
    <property type="match status" value="1"/>
</dbReference>
<dbReference type="InterPro" id="IPR002495">
    <property type="entry name" value="Glyco_trans_8"/>
</dbReference>